<reference evidence="2 3" key="1">
    <citation type="submission" date="2019-04" db="EMBL/GenBank/DDBJ databases">
        <title>Friends and foes A comparative genomics study of 23 Aspergillus species from section Flavi.</title>
        <authorList>
            <consortium name="DOE Joint Genome Institute"/>
            <person name="Kjaerbolling I."/>
            <person name="Vesth T."/>
            <person name="Frisvad J.C."/>
            <person name="Nybo J.L."/>
            <person name="Theobald S."/>
            <person name="Kildgaard S."/>
            <person name="Isbrandt T."/>
            <person name="Kuo A."/>
            <person name="Sato A."/>
            <person name="Lyhne E.K."/>
            <person name="Kogle M.E."/>
            <person name="Wiebenga A."/>
            <person name="Kun R.S."/>
            <person name="Lubbers R.J."/>
            <person name="Makela M.R."/>
            <person name="Barry K."/>
            <person name="Chovatia M."/>
            <person name="Clum A."/>
            <person name="Daum C."/>
            <person name="Haridas S."/>
            <person name="He G."/>
            <person name="LaButti K."/>
            <person name="Lipzen A."/>
            <person name="Mondo S."/>
            <person name="Riley R."/>
            <person name="Salamov A."/>
            <person name="Simmons B.A."/>
            <person name="Magnuson J.K."/>
            <person name="Henrissat B."/>
            <person name="Mortensen U.H."/>
            <person name="Larsen T.O."/>
            <person name="Devries R.P."/>
            <person name="Grigoriev I.V."/>
            <person name="Machida M."/>
            <person name="Baker S.E."/>
            <person name="Andersen M.R."/>
        </authorList>
    </citation>
    <scope>NUCLEOTIDE SEQUENCE [LARGE SCALE GENOMIC DNA]</scope>
    <source>
        <strain evidence="2 3">CBS 151.66</strain>
    </source>
</reference>
<dbReference type="PANTHER" id="PTHR34203:SF15">
    <property type="entry name" value="SLL1173 PROTEIN"/>
    <property type="match status" value="1"/>
</dbReference>
<dbReference type="InterPro" id="IPR052514">
    <property type="entry name" value="SAM-dependent_MTase"/>
</dbReference>
<dbReference type="OrthoDB" id="5835829at2759"/>
<dbReference type="GO" id="GO:0008168">
    <property type="term" value="F:methyltransferase activity"/>
    <property type="evidence" value="ECO:0007669"/>
    <property type="project" value="UniProtKB-KW"/>
</dbReference>
<accession>A0A5N5WNZ7</accession>
<protein>
    <submittedName>
        <fullName evidence="2">S-adenosyl-L-methionine-dependent methyltransferase</fullName>
    </submittedName>
</protein>
<dbReference type="InterPro" id="IPR006342">
    <property type="entry name" value="FkbM_mtfrase"/>
</dbReference>
<proteinExistence type="predicted"/>
<dbReference type="Pfam" id="PF05050">
    <property type="entry name" value="Methyltransf_21"/>
    <property type="match status" value="1"/>
</dbReference>
<gene>
    <name evidence="2" type="ORF">BDV29DRAFT_194902</name>
</gene>
<feature type="domain" description="Methyltransferase FkbM" evidence="1">
    <location>
        <begin position="48"/>
        <end position="226"/>
    </location>
</feature>
<evidence type="ECO:0000313" key="3">
    <source>
        <dbReference type="Proteomes" id="UP000326565"/>
    </source>
</evidence>
<dbReference type="EMBL" id="ML732342">
    <property type="protein sequence ID" value="KAB8069427.1"/>
    <property type="molecule type" value="Genomic_DNA"/>
</dbReference>
<keyword evidence="2" id="KW-0808">Transferase</keyword>
<evidence type="ECO:0000313" key="2">
    <source>
        <dbReference type="EMBL" id="KAB8069427.1"/>
    </source>
</evidence>
<keyword evidence="2" id="KW-0489">Methyltransferase</keyword>
<dbReference type="InterPro" id="IPR029063">
    <property type="entry name" value="SAM-dependent_MTases_sf"/>
</dbReference>
<evidence type="ECO:0000259" key="1">
    <source>
        <dbReference type="Pfam" id="PF05050"/>
    </source>
</evidence>
<dbReference type="SUPFAM" id="SSF53335">
    <property type="entry name" value="S-adenosyl-L-methionine-dependent methyltransferases"/>
    <property type="match status" value="1"/>
</dbReference>
<dbReference type="Gene3D" id="3.40.50.150">
    <property type="entry name" value="Vaccinia Virus protein VP39"/>
    <property type="match status" value="1"/>
</dbReference>
<dbReference type="Proteomes" id="UP000326565">
    <property type="component" value="Unassembled WGS sequence"/>
</dbReference>
<dbReference type="GO" id="GO:0032259">
    <property type="term" value="P:methylation"/>
    <property type="evidence" value="ECO:0007669"/>
    <property type="project" value="UniProtKB-KW"/>
</dbReference>
<dbReference type="AlphaFoldDB" id="A0A5N5WNZ7"/>
<sequence>MTLQLVKMTDSFSCYARGEFEARFIYNEIFESHEYDGPELPEAPFIVDAGANIGLFSLYMKEKYPLAKIIAFEPAPESFDALNRNLALHNATGVVPYPYALGSQAYSATFTYYPNAPGNSTLNLKEKELHQRLIKENYSEMPTDEVWKDSTQFPVPVNRLSHFLNCYHSDIATIDLLKIDVEGTELDVLGGVDDKHWDNIQNVVLEVSDVCGSLDKVKQLLQSKGFTVTCVAAGDAKEIIMLYMVTACR</sequence>
<organism evidence="2 3">
    <name type="scientific">Aspergillus leporis</name>
    <dbReference type="NCBI Taxonomy" id="41062"/>
    <lineage>
        <taxon>Eukaryota</taxon>
        <taxon>Fungi</taxon>
        <taxon>Dikarya</taxon>
        <taxon>Ascomycota</taxon>
        <taxon>Pezizomycotina</taxon>
        <taxon>Eurotiomycetes</taxon>
        <taxon>Eurotiomycetidae</taxon>
        <taxon>Eurotiales</taxon>
        <taxon>Aspergillaceae</taxon>
        <taxon>Aspergillus</taxon>
        <taxon>Aspergillus subgen. Circumdati</taxon>
    </lineage>
</organism>
<dbReference type="NCBIfam" id="TIGR01444">
    <property type="entry name" value="fkbM_fam"/>
    <property type="match status" value="1"/>
</dbReference>
<keyword evidence="3" id="KW-1185">Reference proteome</keyword>
<dbReference type="PANTHER" id="PTHR34203">
    <property type="entry name" value="METHYLTRANSFERASE, FKBM FAMILY PROTEIN"/>
    <property type="match status" value="1"/>
</dbReference>
<name>A0A5N5WNZ7_9EURO</name>